<dbReference type="InterPro" id="IPR041881">
    <property type="entry name" value="PqqD_sf"/>
</dbReference>
<evidence type="ECO:0000313" key="2">
    <source>
        <dbReference type="Proteomes" id="UP001235343"/>
    </source>
</evidence>
<dbReference type="RefSeq" id="WP_285929746.1">
    <property type="nucleotide sequence ID" value="NZ_JASTZU010000001.1"/>
</dbReference>
<dbReference type="Proteomes" id="UP001235343">
    <property type="component" value="Unassembled WGS sequence"/>
</dbReference>
<dbReference type="NCBIfam" id="NF033536">
    <property type="entry name" value="lasso_PqqD_Bac"/>
    <property type="match status" value="1"/>
</dbReference>
<sequence>MSKVEEFSLSQQVKQAEGNIVSDMNGEKVMLCVKNGKYYNLGVLGGQIWEIIKQPVSIEEVVTKLIEQYDVEQKQCEEETIAFLQQLVKEGLVEIE</sequence>
<dbReference type="Gene3D" id="1.10.10.1150">
    <property type="entry name" value="Coenzyme PQQ synthesis protein D (PqqD)"/>
    <property type="match status" value="1"/>
</dbReference>
<dbReference type="EMBL" id="JASTZU010000001">
    <property type="protein sequence ID" value="MDL4838976.1"/>
    <property type="molecule type" value="Genomic_DNA"/>
</dbReference>
<comment type="caution">
    <text evidence="1">The sequence shown here is derived from an EMBL/GenBank/DDBJ whole genome shotgun (WGS) entry which is preliminary data.</text>
</comment>
<protein>
    <submittedName>
        <fullName evidence="1">Lasso peptide biosynthesis PqqD family chaperone</fullName>
    </submittedName>
</protein>
<gene>
    <name evidence="1" type="ORF">QQS35_00610</name>
</gene>
<keyword evidence="2" id="KW-1185">Reference proteome</keyword>
<reference evidence="1 2" key="1">
    <citation type="submission" date="2023-06" db="EMBL/GenBank/DDBJ databases">
        <title>Aquibacillus rhizosphaerae LR5S19.</title>
        <authorList>
            <person name="Sun J.-Q."/>
        </authorList>
    </citation>
    <scope>NUCLEOTIDE SEQUENCE [LARGE SCALE GENOMIC DNA]</scope>
    <source>
        <strain evidence="1 2">LR5S19</strain>
    </source>
</reference>
<dbReference type="Pfam" id="PF05402">
    <property type="entry name" value="PqqD"/>
    <property type="match status" value="1"/>
</dbReference>
<proteinExistence type="predicted"/>
<name>A0ABT7KZL0_9BACI</name>
<accession>A0ABT7KZL0</accession>
<evidence type="ECO:0000313" key="1">
    <source>
        <dbReference type="EMBL" id="MDL4838976.1"/>
    </source>
</evidence>
<organism evidence="1 2">
    <name type="scientific">Aquibacillus rhizosphaerae</name>
    <dbReference type="NCBI Taxonomy" id="3051431"/>
    <lineage>
        <taxon>Bacteria</taxon>
        <taxon>Bacillati</taxon>
        <taxon>Bacillota</taxon>
        <taxon>Bacilli</taxon>
        <taxon>Bacillales</taxon>
        <taxon>Bacillaceae</taxon>
        <taxon>Aquibacillus</taxon>
    </lineage>
</organism>
<dbReference type="InterPro" id="IPR008792">
    <property type="entry name" value="PQQD"/>
</dbReference>